<dbReference type="EMBL" id="CP049889">
    <property type="protein sequence ID" value="QIK50772.1"/>
    <property type="molecule type" value="Genomic_DNA"/>
</dbReference>
<dbReference type="RefSeq" id="WP_166061809.1">
    <property type="nucleotide sequence ID" value="NZ_CP049889.1"/>
</dbReference>
<dbReference type="CDD" id="cd01913">
    <property type="entry name" value="protease_HslV"/>
    <property type="match status" value="1"/>
</dbReference>
<evidence type="ECO:0000256" key="1">
    <source>
        <dbReference type="ARBA" id="ARBA00004496"/>
    </source>
</evidence>
<comment type="subcellular location">
    <subcellularLocation>
        <location evidence="1 8">Cytoplasm</location>
    </subcellularLocation>
</comment>
<dbReference type="SUPFAM" id="SSF56235">
    <property type="entry name" value="N-terminal nucleophile aminohydrolases (Ntn hydrolases)"/>
    <property type="match status" value="1"/>
</dbReference>
<comment type="function">
    <text evidence="8">Protease subunit of a proteasome-like degradation complex believed to be a general protein degrading machinery.</text>
</comment>
<evidence type="ECO:0000313" key="9">
    <source>
        <dbReference type="EMBL" id="QIK50772.1"/>
    </source>
</evidence>
<sequence>MTTICAIQHNGKSAMAGDGQVTLGESVIMKGSAKKIRRIYNDQVIVGFAGGVADAFTLEDKFEEKLNQYKGNLLRASIEVAREWRGDRAMQKLEALLIVMDKDQMFLVSGSGEVIEPDDGILTIGSGGNFALAAARALKRNKTDLSARDMAYQSLKIASEICVYTNDAIMVEEFV</sequence>
<evidence type="ECO:0000256" key="2">
    <source>
        <dbReference type="ARBA" id="ARBA00006053"/>
    </source>
</evidence>
<dbReference type="NCBIfam" id="TIGR03692">
    <property type="entry name" value="ATP_dep_HslV"/>
    <property type="match status" value="1"/>
</dbReference>
<dbReference type="InterPro" id="IPR029055">
    <property type="entry name" value="Ntn_hydrolases_N"/>
</dbReference>
<organism evidence="9 10">
    <name type="scientific">Jeotgalibaca porci</name>
    <dbReference type="NCBI Taxonomy" id="1868793"/>
    <lineage>
        <taxon>Bacteria</taxon>
        <taxon>Bacillati</taxon>
        <taxon>Bacillota</taxon>
        <taxon>Bacilli</taxon>
        <taxon>Lactobacillales</taxon>
        <taxon>Carnobacteriaceae</taxon>
        <taxon>Jeotgalibaca</taxon>
    </lineage>
</organism>
<dbReference type="KEGG" id="jpo:G7058_01045"/>
<dbReference type="AlphaFoldDB" id="A0A6G7WEU5"/>
<dbReference type="HAMAP" id="MF_00248">
    <property type="entry name" value="HslV"/>
    <property type="match status" value="1"/>
</dbReference>
<evidence type="ECO:0000256" key="7">
    <source>
        <dbReference type="ARBA" id="ARBA00023053"/>
    </source>
</evidence>
<dbReference type="GO" id="GO:0046872">
    <property type="term" value="F:metal ion binding"/>
    <property type="evidence" value="ECO:0007669"/>
    <property type="project" value="UniProtKB-KW"/>
</dbReference>
<evidence type="ECO:0000256" key="8">
    <source>
        <dbReference type="HAMAP-Rule" id="MF_00248"/>
    </source>
</evidence>
<comment type="subunit">
    <text evidence="8">A double ring-shaped homohexamer of HslV is capped on each side by a ring-shaped HslU homohexamer. The assembly of the HslU/HslV complex is dependent on binding of ATP.</text>
</comment>
<reference evidence="9 10" key="1">
    <citation type="journal article" date="2017" name="Int. J. Syst. Evol. Microbiol.">
        <title>Jeotgalibaca porci sp. nov. and Jeotgalibaca arthritidis sp. nov., isolated from pigs, and emended description of the genus Jeotgalibaca.</title>
        <authorList>
            <person name="Zamora L."/>
            <person name="Perez-Sancho M."/>
            <person name="Dominguez L."/>
            <person name="Fernandez-Garayzabal J.F."/>
            <person name="Vela A.I."/>
        </authorList>
    </citation>
    <scope>NUCLEOTIDE SEQUENCE [LARGE SCALE GENOMIC DNA]</scope>
    <source>
        <strain evidence="9 10">CCUG 69148</strain>
    </source>
</reference>
<comment type="similarity">
    <text evidence="2 8">Belongs to the peptidase T1B family. HslV subfamily.</text>
</comment>
<name>A0A6G7WEU5_9LACT</name>
<dbReference type="InterPro" id="IPR023333">
    <property type="entry name" value="Proteasome_suB-type"/>
</dbReference>
<comment type="catalytic activity">
    <reaction evidence="8">
        <text>ATP-dependent cleavage of peptide bonds with broad specificity.</text>
        <dbReference type="EC" id="3.4.25.2"/>
    </reaction>
</comment>
<keyword evidence="4 8" id="KW-0645">Protease</keyword>
<dbReference type="NCBIfam" id="NF003964">
    <property type="entry name" value="PRK05456.1"/>
    <property type="match status" value="1"/>
</dbReference>
<keyword evidence="6 8" id="KW-0378">Hydrolase</keyword>
<dbReference type="Gene3D" id="3.60.20.10">
    <property type="entry name" value="Glutamine Phosphoribosylpyrophosphate, subunit 1, domain 1"/>
    <property type="match status" value="1"/>
</dbReference>
<dbReference type="Pfam" id="PF00227">
    <property type="entry name" value="Proteasome"/>
    <property type="match status" value="1"/>
</dbReference>
<keyword evidence="5 8" id="KW-0479">Metal-binding</keyword>
<dbReference type="PROSITE" id="PS51476">
    <property type="entry name" value="PROTEASOME_BETA_2"/>
    <property type="match status" value="1"/>
</dbReference>
<dbReference type="InterPro" id="IPR001353">
    <property type="entry name" value="Proteasome_sua/b"/>
</dbReference>
<evidence type="ECO:0000313" key="10">
    <source>
        <dbReference type="Proteomes" id="UP000501830"/>
    </source>
</evidence>
<gene>
    <name evidence="8 9" type="primary">hslV</name>
    <name evidence="9" type="ORF">G7058_01045</name>
</gene>
<keyword evidence="7 8" id="KW-0915">Sodium</keyword>
<evidence type="ECO:0000256" key="6">
    <source>
        <dbReference type="ARBA" id="ARBA00022801"/>
    </source>
</evidence>
<keyword evidence="8" id="KW-0021">Allosteric enzyme</keyword>
<feature type="binding site" evidence="8">
    <location>
        <position position="162"/>
    </location>
    <ligand>
        <name>Na(+)</name>
        <dbReference type="ChEBI" id="CHEBI:29101"/>
    </ligand>
</feature>
<evidence type="ECO:0000256" key="3">
    <source>
        <dbReference type="ARBA" id="ARBA00022490"/>
    </source>
</evidence>
<dbReference type="GO" id="GO:0051603">
    <property type="term" value="P:proteolysis involved in protein catabolic process"/>
    <property type="evidence" value="ECO:0007669"/>
    <property type="project" value="InterPro"/>
</dbReference>
<keyword evidence="10" id="KW-1185">Reference proteome</keyword>
<accession>A0A6G7WEU5</accession>
<keyword evidence="8" id="KW-0888">Threonine protease</keyword>
<dbReference type="Proteomes" id="UP000501830">
    <property type="component" value="Chromosome"/>
</dbReference>
<dbReference type="GO" id="GO:0009376">
    <property type="term" value="C:HslUV protease complex"/>
    <property type="evidence" value="ECO:0007669"/>
    <property type="project" value="UniProtKB-UniRule"/>
</dbReference>
<dbReference type="PANTHER" id="PTHR32194">
    <property type="entry name" value="METALLOPROTEASE TLDD"/>
    <property type="match status" value="1"/>
</dbReference>
<dbReference type="InterPro" id="IPR022281">
    <property type="entry name" value="ATP-dep_Prtase_HsIV_su"/>
</dbReference>
<proteinExistence type="inferred from homology"/>
<dbReference type="GO" id="GO:0005839">
    <property type="term" value="C:proteasome core complex"/>
    <property type="evidence" value="ECO:0007669"/>
    <property type="project" value="InterPro"/>
</dbReference>
<feature type="binding site" evidence="8">
    <location>
        <position position="165"/>
    </location>
    <ligand>
        <name>Na(+)</name>
        <dbReference type="ChEBI" id="CHEBI:29101"/>
    </ligand>
</feature>
<protein>
    <recommendedName>
        <fullName evidence="8">ATP-dependent protease subunit HslV</fullName>
        <ecNumber evidence="8">3.4.25.2</ecNumber>
    </recommendedName>
</protein>
<keyword evidence="3 8" id="KW-0963">Cytoplasm</keyword>
<comment type="activity regulation">
    <text evidence="8">Allosterically activated by HslU binding.</text>
</comment>
<feature type="binding site" evidence="8">
    <location>
        <position position="159"/>
    </location>
    <ligand>
        <name>Na(+)</name>
        <dbReference type="ChEBI" id="CHEBI:29101"/>
    </ligand>
</feature>
<dbReference type="PANTHER" id="PTHR32194:SF0">
    <property type="entry name" value="ATP-DEPENDENT PROTEASE SUBUNIT HSLV"/>
    <property type="match status" value="1"/>
</dbReference>
<dbReference type="GO" id="GO:0004298">
    <property type="term" value="F:threonine-type endopeptidase activity"/>
    <property type="evidence" value="ECO:0007669"/>
    <property type="project" value="UniProtKB-KW"/>
</dbReference>
<dbReference type="GeneID" id="94551842"/>
<dbReference type="EC" id="3.4.25.2" evidence="8"/>
<feature type="active site" evidence="8">
    <location>
        <position position="2"/>
    </location>
</feature>
<evidence type="ECO:0000256" key="4">
    <source>
        <dbReference type="ARBA" id="ARBA00022670"/>
    </source>
</evidence>
<evidence type="ECO:0000256" key="5">
    <source>
        <dbReference type="ARBA" id="ARBA00022723"/>
    </source>
</evidence>
<dbReference type="PIRSF" id="PIRSF039093">
    <property type="entry name" value="HslV"/>
    <property type="match status" value="1"/>
</dbReference>